<dbReference type="EMBL" id="GFAA01003835">
    <property type="protein sequence ID" value="JAT99599.1"/>
    <property type="molecule type" value="mRNA"/>
</dbReference>
<protein>
    <submittedName>
        <fullName evidence="1">Putative tick transposon</fullName>
    </submittedName>
</protein>
<sequence length="93" mass="10645">SDKRFLGVRGDSLDNLPKHCRTCNAGDKKRQCKPLFEKTTILFRHRDQLVRELMEAFHMRISGDTCVSQTSVRFSDREFCFLAKSLGYAGGDT</sequence>
<dbReference type="AlphaFoldDB" id="A0A1E1XKG5"/>
<feature type="non-terminal residue" evidence="1">
    <location>
        <position position="1"/>
    </location>
</feature>
<organism evidence="1">
    <name type="scientific">Amblyomma sculptum</name>
    <name type="common">Tick</name>
    <dbReference type="NCBI Taxonomy" id="1581419"/>
    <lineage>
        <taxon>Eukaryota</taxon>
        <taxon>Metazoa</taxon>
        <taxon>Ecdysozoa</taxon>
        <taxon>Arthropoda</taxon>
        <taxon>Chelicerata</taxon>
        <taxon>Arachnida</taxon>
        <taxon>Acari</taxon>
        <taxon>Parasitiformes</taxon>
        <taxon>Ixodida</taxon>
        <taxon>Ixodoidea</taxon>
        <taxon>Ixodidae</taxon>
        <taxon>Amblyomminae</taxon>
        <taxon>Amblyomma</taxon>
    </lineage>
</organism>
<evidence type="ECO:0000313" key="1">
    <source>
        <dbReference type="EMBL" id="JAT99599.1"/>
    </source>
</evidence>
<reference evidence="1" key="1">
    <citation type="submission" date="2016-09" db="EMBL/GenBank/DDBJ databases">
        <authorList>
            <person name="Capua I."/>
            <person name="De Benedictis P."/>
            <person name="Joannis T."/>
            <person name="Lombin L.H."/>
            <person name="Cattoli G."/>
        </authorList>
    </citation>
    <scope>NUCLEOTIDE SEQUENCE</scope>
</reference>
<name>A0A1E1XKG5_AMBSC</name>
<accession>A0A1E1XKG5</accession>
<proteinExistence type="evidence at transcript level"/>
<reference evidence="1" key="2">
    <citation type="journal article" date="2017" name="Front. Cell. Infect. Microbiol.">
        <title>Analysis of the Salivary Gland Transcriptome of Unfed and Partially Fed Amblyomma sculptum Ticks and Descriptive Proteome of the Saliva.</title>
        <authorList>
            <person name="Esteves E."/>
            <person name="Maruyama S.R."/>
            <person name="Kawahara R."/>
            <person name="Fujita A."/>
            <person name="Martins L.A."/>
            <person name="Righi A.A."/>
            <person name="Costa F.B."/>
            <person name="Palmisano G."/>
            <person name="Labruna M.B."/>
            <person name="Sa-Nunes A."/>
            <person name="Ribeiro J.M.C."/>
            <person name="Fogaca A.C."/>
        </authorList>
    </citation>
    <scope>NUCLEOTIDE SEQUENCE</scope>
</reference>